<sequence length="947" mass="105205">MPIIRARMTSFRSRSSGIVAATSWVLLLGLVMMCVLGGTEAFTMMRPWQRQTSPPRHDDADADVTSSIEMEVEATTLASSFRSSSSLLPLCRGSRDKEPAEYTCKDQVDWGKCNETWLIEGDYCAEMCGRCEERIPVDLSSFSTLSTLSSSSSSSGMPDVGSSSCGGHITYEWRIRTNRAKEASGLAASRLNRHVLWTHVDGWTTKVLGFLSDTIAKEGDHKIGDEFALQGQPVLEVELPHWVNKNPKSGRVDWEDMSTAQCPDGSKRQCLWISDTGNNKFNRGYSQVIAMVEPEITHVRADPGKRISTEYFTPNQVDKRNRAGICQPGMGGDRCQHHKCKSDETNMERVDFEKDVLKTQPEGAESLWVFAFKYPGGKEKDSEALAVAPDGSRFWLFEKNEEVRGANVYESDILFDVVKQPKWNKRYLKLDLFSIAFIQPPCIAAGTDCVSYDEDHLFSITGADVHPEGKSLTLQTYKGPFVYEFEEGRPFDISGMQEITPRPVLTYSNGWGAEAIAYSHNGERLWQMPEENRHDGCQKVLVMDCAQPNLFSRRLDPALEVRSANQSTTLLDNIRKVRQEFSEENAAEGVSQGGMDVVREEVKEVEGILDSIADQIETIAAREPEEPLVCDIIPNGWGTEKNASIPICGGPDRVPVHANASLSFSCEDQAAWGKCEEDWLVSGKYCMGACGRCTHTTCSCPDCKRLKAPELLCNANQVLSSGANTSNVVIFDFDDTLKLHHPARQAPEGLWAVEETVRLGYGIAIATASCHTDYVKKFLGEMAPTIFTPEFLESNAFQSCQKKKTAPLKCNLAHYNLLDKPECAVFFDDSISNEKYADKAGIKMIEVQKGVGVTKDKYRKGIQYMLNECGKPKQPAPEGACDPRYDRSPPGEHTCKEQHRWGKCNETWLIEGDYCAATCGRCGDKGNTTTTAATRARTPHSVRSTLE</sequence>
<reference evidence="1" key="1">
    <citation type="submission" date="2021-01" db="EMBL/GenBank/DDBJ databases">
        <authorList>
            <person name="Corre E."/>
            <person name="Pelletier E."/>
            <person name="Niang G."/>
            <person name="Scheremetjew M."/>
            <person name="Finn R."/>
            <person name="Kale V."/>
            <person name="Holt S."/>
            <person name="Cochrane G."/>
            <person name="Meng A."/>
            <person name="Brown T."/>
            <person name="Cohen L."/>
        </authorList>
    </citation>
    <scope>NUCLEOTIDE SEQUENCE</scope>
    <source>
        <strain evidence="1">CCMP1205</strain>
    </source>
</reference>
<dbReference type="InterPro" id="IPR023214">
    <property type="entry name" value="HAD_sf"/>
</dbReference>
<protein>
    <submittedName>
        <fullName evidence="1">Uncharacterized protein</fullName>
    </submittedName>
</protein>
<proteinExistence type="predicted"/>
<gene>
    <name evidence="1" type="ORF">CPRI1469_LOCUS1398</name>
</gene>
<dbReference type="Gene3D" id="3.40.50.1000">
    <property type="entry name" value="HAD superfamily/HAD-like"/>
    <property type="match status" value="1"/>
</dbReference>
<accession>A0A7S2WX75</accession>
<dbReference type="EMBL" id="HBHL01002381">
    <property type="protein sequence ID" value="CAD9712557.1"/>
    <property type="molecule type" value="Transcribed_RNA"/>
</dbReference>
<dbReference type="InterPro" id="IPR036412">
    <property type="entry name" value="HAD-like_sf"/>
</dbReference>
<dbReference type="AlphaFoldDB" id="A0A7S2WX75"/>
<name>A0A7S2WX75_9CHLO</name>
<dbReference type="SUPFAM" id="SSF56784">
    <property type="entry name" value="HAD-like"/>
    <property type="match status" value="1"/>
</dbReference>
<dbReference type="CDD" id="cd01427">
    <property type="entry name" value="HAD_like"/>
    <property type="match status" value="1"/>
</dbReference>
<evidence type="ECO:0000313" key="1">
    <source>
        <dbReference type="EMBL" id="CAD9712557.1"/>
    </source>
</evidence>
<organism evidence="1">
    <name type="scientific">Chloropicon primus</name>
    <dbReference type="NCBI Taxonomy" id="1764295"/>
    <lineage>
        <taxon>Eukaryota</taxon>
        <taxon>Viridiplantae</taxon>
        <taxon>Chlorophyta</taxon>
        <taxon>Chloropicophyceae</taxon>
        <taxon>Chloropicales</taxon>
        <taxon>Chloropicaceae</taxon>
        <taxon>Chloropicon</taxon>
    </lineage>
</organism>